<organism evidence="4 5">
    <name type="scientific">Rhizobium mongolense</name>
    <dbReference type="NCBI Taxonomy" id="57676"/>
    <lineage>
        <taxon>Bacteria</taxon>
        <taxon>Pseudomonadati</taxon>
        <taxon>Pseudomonadota</taxon>
        <taxon>Alphaproteobacteria</taxon>
        <taxon>Hyphomicrobiales</taxon>
        <taxon>Rhizobiaceae</taxon>
        <taxon>Rhizobium/Agrobacterium group</taxon>
        <taxon>Rhizobium</taxon>
    </lineage>
</organism>
<protein>
    <submittedName>
        <fullName evidence="4">L-fuculose-phosphate aldolase</fullName>
        <ecNumber evidence="4">4.1.2.17</ecNumber>
    </submittedName>
</protein>
<name>A0ABR6IZ13_9HYPH</name>
<dbReference type="EC" id="4.1.2.17" evidence="4"/>
<dbReference type="InterPro" id="IPR050197">
    <property type="entry name" value="Aldolase_class_II_sugar_metab"/>
</dbReference>
<comment type="caution">
    <text evidence="4">The sequence shown here is derived from an EMBL/GenBank/DDBJ whole genome shotgun (WGS) entry which is preliminary data.</text>
</comment>
<evidence type="ECO:0000313" key="4">
    <source>
        <dbReference type="EMBL" id="MBB4233122.1"/>
    </source>
</evidence>
<reference evidence="4 5" key="1">
    <citation type="submission" date="2020-08" db="EMBL/GenBank/DDBJ databases">
        <title>Genomic Encyclopedia of Type Strains, Phase IV (KMG-V): Genome sequencing to study the core and pangenomes of soil and plant-associated prokaryotes.</title>
        <authorList>
            <person name="Whitman W."/>
        </authorList>
    </citation>
    <scope>NUCLEOTIDE SEQUENCE [LARGE SCALE GENOMIC DNA]</scope>
    <source>
        <strain evidence="4 5">SEMIA 4087</strain>
    </source>
</reference>
<feature type="domain" description="Class II aldolase/adducin N-terminal" evidence="3">
    <location>
        <begin position="9"/>
        <end position="148"/>
    </location>
</feature>
<dbReference type="Gene3D" id="3.40.225.10">
    <property type="entry name" value="Class II aldolase/adducin N-terminal domain"/>
    <property type="match status" value="1"/>
</dbReference>
<sequence length="199" mass="21986">MAHDPHGVAYTKHRGVSLEEMIADNVIVTNIKDGKLLHGSVPPSLGHQLNRIVLMERKDINAVIHLHVNEVIGYFSAEGATQLSFISEDTPLVLEKPIHILAPDENVEIVPDTIPSFIHDTNCFIMPHHGVTVLGETLSQAYHRITSVVAEIKRLITANSAASTRAGNVRYVSQDHVDTMLRDGRRVVYGEYAPADFAR</sequence>
<proteinExistence type="predicted"/>
<keyword evidence="5" id="KW-1185">Reference proteome</keyword>
<accession>A0ABR6IZ13</accession>
<evidence type="ECO:0000256" key="2">
    <source>
        <dbReference type="ARBA" id="ARBA00023239"/>
    </source>
</evidence>
<dbReference type="RefSeq" id="WP_084797140.1">
    <property type="nucleotide sequence ID" value="NZ_JACIFX010000026.1"/>
</dbReference>
<dbReference type="InterPro" id="IPR001303">
    <property type="entry name" value="Aldolase_II/adducin_N"/>
</dbReference>
<evidence type="ECO:0000313" key="5">
    <source>
        <dbReference type="Proteomes" id="UP000551353"/>
    </source>
</evidence>
<dbReference type="InterPro" id="IPR036409">
    <property type="entry name" value="Aldolase_II/adducin_N_sf"/>
</dbReference>
<keyword evidence="1" id="KW-0479">Metal-binding</keyword>
<dbReference type="Pfam" id="PF00596">
    <property type="entry name" value="Aldolase_II"/>
    <property type="match status" value="1"/>
</dbReference>
<evidence type="ECO:0000259" key="3">
    <source>
        <dbReference type="Pfam" id="PF00596"/>
    </source>
</evidence>
<keyword evidence="2 4" id="KW-0456">Lyase</keyword>
<dbReference type="EMBL" id="JACIFX010000026">
    <property type="protein sequence ID" value="MBB4233122.1"/>
    <property type="molecule type" value="Genomic_DNA"/>
</dbReference>
<dbReference type="PANTHER" id="PTHR22789">
    <property type="entry name" value="FUCULOSE PHOSPHATE ALDOLASE"/>
    <property type="match status" value="1"/>
</dbReference>
<dbReference type="GO" id="GO:0008738">
    <property type="term" value="F:L-fuculose-phosphate aldolase activity"/>
    <property type="evidence" value="ECO:0007669"/>
    <property type="project" value="UniProtKB-EC"/>
</dbReference>
<dbReference type="Proteomes" id="UP000551353">
    <property type="component" value="Unassembled WGS sequence"/>
</dbReference>
<gene>
    <name evidence="4" type="ORF">GGD56_007025</name>
</gene>
<evidence type="ECO:0000256" key="1">
    <source>
        <dbReference type="ARBA" id="ARBA00022723"/>
    </source>
</evidence>
<dbReference type="PANTHER" id="PTHR22789:SF0">
    <property type="entry name" value="3-OXO-TETRONATE 4-PHOSPHATE DECARBOXYLASE-RELATED"/>
    <property type="match status" value="1"/>
</dbReference>
<dbReference type="SUPFAM" id="SSF53639">
    <property type="entry name" value="AraD/HMP-PK domain-like"/>
    <property type="match status" value="1"/>
</dbReference>